<gene>
    <name evidence="1" type="ORF">S03H2_45380</name>
</gene>
<comment type="caution">
    <text evidence="1">The sequence shown here is derived from an EMBL/GenBank/DDBJ whole genome shotgun (WGS) entry which is preliminary data.</text>
</comment>
<name>X1JLB6_9ZZZZ</name>
<dbReference type="AlphaFoldDB" id="X1JLB6"/>
<evidence type="ECO:0000313" key="1">
    <source>
        <dbReference type="EMBL" id="GAH70553.1"/>
    </source>
</evidence>
<feature type="non-terminal residue" evidence="1">
    <location>
        <position position="51"/>
    </location>
</feature>
<organism evidence="1">
    <name type="scientific">marine sediment metagenome</name>
    <dbReference type="NCBI Taxonomy" id="412755"/>
    <lineage>
        <taxon>unclassified sequences</taxon>
        <taxon>metagenomes</taxon>
        <taxon>ecological metagenomes</taxon>
    </lineage>
</organism>
<proteinExistence type="predicted"/>
<reference evidence="1" key="1">
    <citation type="journal article" date="2014" name="Front. Microbiol.">
        <title>High frequency of phylogenetically diverse reductive dehalogenase-homologous genes in deep subseafloor sedimentary metagenomes.</title>
        <authorList>
            <person name="Kawai M."/>
            <person name="Futagami T."/>
            <person name="Toyoda A."/>
            <person name="Takaki Y."/>
            <person name="Nishi S."/>
            <person name="Hori S."/>
            <person name="Arai W."/>
            <person name="Tsubouchi T."/>
            <person name="Morono Y."/>
            <person name="Uchiyama I."/>
            <person name="Ito T."/>
            <person name="Fujiyama A."/>
            <person name="Inagaki F."/>
            <person name="Takami H."/>
        </authorList>
    </citation>
    <scope>NUCLEOTIDE SEQUENCE</scope>
    <source>
        <strain evidence="1">Expedition CK06-06</strain>
    </source>
</reference>
<sequence length="51" mass="5608">MVGLITLLPESKIENYDQNDEINIGLQSSTSIKKNQKITLVMGSDDEAVIT</sequence>
<dbReference type="EMBL" id="BARU01028432">
    <property type="protein sequence ID" value="GAH70553.1"/>
    <property type="molecule type" value="Genomic_DNA"/>
</dbReference>
<protein>
    <submittedName>
        <fullName evidence="1">Uncharacterized protein</fullName>
    </submittedName>
</protein>
<accession>X1JLB6</accession>